<proteinExistence type="predicted"/>
<organism evidence="1 2">
    <name type="scientific">Hypoxylon rubiginosum</name>
    <dbReference type="NCBI Taxonomy" id="110542"/>
    <lineage>
        <taxon>Eukaryota</taxon>
        <taxon>Fungi</taxon>
        <taxon>Dikarya</taxon>
        <taxon>Ascomycota</taxon>
        <taxon>Pezizomycotina</taxon>
        <taxon>Sordariomycetes</taxon>
        <taxon>Xylariomycetidae</taxon>
        <taxon>Xylariales</taxon>
        <taxon>Hypoxylaceae</taxon>
        <taxon>Hypoxylon</taxon>
    </lineage>
</organism>
<protein>
    <submittedName>
        <fullName evidence="1">Uncharacterized protein</fullName>
    </submittedName>
</protein>
<sequence length="336" mass="37649">MDPETTPAMQAPPGEISNLVDPDTTIPGRYAMSAICLVVAVTFVSIRIYMRVIWKKFNHEDCVLLFAMVSFVVFLALSLITSVYGVGKHLWDVSVADLQRELFYGNIVEIFISVTMFPIKYVVLCQTRSIFFQNDPRGLFGHIITILIWVNFMLYSSVALALIFACTPREKLWHPYVEGYCIDDIACVVISIALNIASDLSILIIPMLCIARLQMPLKKKLLAASVFAVGAFATVAGIVRLYYGTRVSQSEDLTWGLMPVGNWTDIELGLGFVVASAPYVPRFARKLLGYKKPAPDPPNIQRSSHRMKRLESLTINPVQQPFESKKAIAPWEDYTV</sequence>
<gene>
    <name evidence="1" type="ORF">F4821DRAFT_260730</name>
</gene>
<keyword evidence="2" id="KW-1185">Reference proteome</keyword>
<dbReference type="Proteomes" id="UP001497680">
    <property type="component" value="Unassembled WGS sequence"/>
</dbReference>
<name>A0ACC0CYX8_9PEZI</name>
<evidence type="ECO:0000313" key="1">
    <source>
        <dbReference type="EMBL" id="KAI6085593.1"/>
    </source>
</evidence>
<comment type="caution">
    <text evidence="1">The sequence shown here is derived from an EMBL/GenBank/DDBJ whole genome shotgun (WGS) entry which is preliminary data.</text>
</comment>
<dbReference type="EMBL" id="MU394323">
    <property type="protein sequence ID" value="KAI6085593.1"/>
    <property type="molecule type" value="Genomic_DNA"/>
</dbReference>
<reference evidence="1 2" key="1">
    <citation type="journal article" date="2022" name="New Phytol.">
        <title>Ecological generalism drives hyperdiversity of secondary metabolite gene clusters in xylarialean endophytes.</title>
        <authorList>
            <person name="Franco M.E.E."/>
            <person name="Wisecaver J.H."/>
            <person name="Arnold A.E."/>
            <person name="Ju Y.M."/>
            <person name="Slot J.C."/>
            <person name="Ahrendt S."/>
            <person name="Moore L.P."/>
            <person name="Eastman K.E."/>
            <person name="Scott K."/>
            <person name="Konkel Z."/>
            <person name="Mondo S.J."/>
            <person name="Kuo A."/>
            <person name="Hayes R.D."/>
            <person name="Haridas S."/>
            <person name="Andreopoulos B."/>
            <person name="Riley R."/>
            <person name="LaButti K."/>
            <person name="Pangilinan J."/>
            <person name="Lipzen A."/>
            <person name="Amirebrahimi M."/>
            <person name="Yan J."/>
            <person name="Adam C."/>
            <person name="Keymanesh K."/>
            <person name="Ng V."/>
            <person name="Louie K."/>
            <person name="Northen T."/>
            <person name="Drula E."/>
            <person name="Henrissat B."/>
            <person name="Hsieh H.M."/>
            <person name="Youens-Clark K."/>
            <person name="Lutzoni F."/>
            <person name="Miadlikowska J."/>
            <person name="Eastwood D.C."/>
            <person name="Hamelin R.C."/>
            <person name="Grigoriev I.V."/>
            <person name="U'Ren J.M."/>
        </authorList>
    </citation>
    <scope>NUCLEOTIDE SEQUENCE [LARGE SCALE GENOMIC DNA]</scope>
    <source>
        <strain evidence="1 2">ER1909</strain>
    </source>
</reference>
<accession>A0ACC0CYX8</accession>
<evidence type="ECO:0000313" key="2">
    <source>
        <dbReference type="Proteomes" id="UP001497680"/>
    </source>
</evidence>